<dbReference type="EMBL" id="FQXV01000009">
    <property type="protein sequence ID" value="SHI13714.1"/>
    <property type="molecule type" value="Genomic_DNA"/>
</dbReference>
<gene>
    <name evidence="1" type="ORF">SAMN02745823_02722</name>
</gene>
<dbReference type="Proteomes" id="UP000183995">
    <property type="component" value="Unassembled WGS sequence"/>
</dbReference>
<evidence type="ECO:0000313" key="1">
    <source>
        <dbReference type="EMBL" id="SHI13714.1"/>
    </source>
</evidence>
<evidence type="ECO:0000313" key="2">
    <source>
        <dbReference type="Proteomes" id="UP000183995"/>
    </source>
</evidence>
<proteinExistence type="predicted"/>
<keyword evidence="2" id="KW-1185">Reference proteome</keyword>
<organism evidence="1 2">
    <name type="scientific">Sporobacter termitidis DSM 10068</name>
    <dbReference type="NCBI Taxonomy" id="1123282"/>
    <lineage>
        <taxon>Bacteria</taxon>
        <taxon>Bacillati</taxon>
        <taxon>Bacillota</taxon>
        <taxon>Clostridia</taxon>
        <taxon>Eubacteriales</taxon>
        <taxon>Oscillospiraceae</taxon>
        <taxon>Sporobacter</taxon>
    </lineage>
</organism>
<dbReference type="RefSeq" id="WP_073079952.1">
    <property type="nucleotide sequence ID" value="NZ_FQXV01000009.1"/>
</dbReference>
<accession>A0A1M5YPB7</accession>
<protein>
    <submittedName>
        <fullName evidence="1">Uncharacterized protein</fullName>
    </submittedName>
</protein>
<dbReference type="AlphaFoldDB" id="A0A1M5YPB7"/>
<name>A0A1M5YPB7_9FIRM</name>
<sequence length="104" mass="12237">MYRTLGEVLTTDTRLKRRADIAFQLWQPVDPKPLTFPEIVDIDCRIGELISRAERDKRPDRDRLYASYKRDLTQLVGWYAEDRRLKSSSTYATVIDALCEALHY</sequence>
<reference evidence="1 2" key="1">
    <citation type="submission" date="2016-11" db="EMBL/GenBank/DDBJ databases">
        <authorList>
            <person name="Jaros S."/>
            <person name="Januszkiewicz K."/>
            <person name="Wedrychowicz H."/>
        </authorList>
    </citation>
    <scope>NUCLEOTIDE SEQUENCE [LARGE SCALE GENOMIC DNA]</scope>
    <source>
        <strain evidence="1 2">DSM 10068</strain>
    </source>
</reference>